<evidence type="ECO:0000259" key="3">
    <source>
        <dbReference type="PROSITE" id="PS00463"/>
    </source>
</evidence>
<protein>
    <recommendedName>
        <fullName evidence="3">Zn(2)-C6 fungal-type domain-containing protein</fullName>
    </recommendedName>
</protein>
<keyword evidence="5" id="KW-1185">Reference proteome</keyword>
<accession>A0A9P8U7Y9</accession>
<comment type="caution">
    <text evidence="4">The sequence shown here is derived from an EMBL/GenBank/DDBJ whole genome shotgun (WGS) entry which is preliminary data.</text>
</comment>
<keyword evidence="1" id="KW-0539">Nucleus</keyword>
<dbReference type="PROSITE" id="PS00463">
    <property type="entry name" value="ZN2_CY6_FUNGAL_1"/>
    <property type="match status" value="1"/>
</dbReference>
<dbReference type="GeneID" id="70133271"/>
<evidence type="ECO:0000256" key="2">
    <source>
        <dbReference type="SAM" id="MobiDB-lite"/>
    </source>
</evidence>
<dbReference type="AlphaFoldDB" id="A0A9P8U7Y9"/>
<dbReference type="RefSeq" id="XP_045951158.1">
    <property type="nucleotide sequence ID" value="XM_046104380.1"/>
</dbReference>
<dbReference type="OrthoDB" id="4330117at2759"/>
<dbReference type="InterPro" id="IPR001138">
    <property type="entry name" value="Zn2Cys6_DnaBD"/>
</dbReference>
<feature type="domain" description="Zn(2)-C6 fungal-type" evidence="3">
    <location>
        <begin position="9"/>
        <end position="38"/>
    </location>
</feature>
<proteinExistence type="predicted"/>
<name>A0A9P8U7Y9_9PEZI</name>
<evidence type="ECO:0000313" key="5">
    <source>
        <dbReference type="Proteomes" id="UP000758603"/>
    </source>
</evidence>
<sequence length="82" mass="9234">MPGPILRKACDRCHEQKLSCKREGAAECVRCSRAGHTCTTSPSLRNRTRRKNVYKIRASSTQQESMKALRPTRSVHCLSSES</sequence>
<gene>
    <name evidence="4" type="ORF">BKA67DRAFT_588574</name>
</gene>
<dbReference type="SUPFAM" id="SSF57701">
    <property type="entry name" value="Zn2/Cys6 DNA-binding domain"/>
    <property type="match status" value="1"/>
</dbReference>
<dbReference type="Pfam" id="PF00172">
    <property type="entry name" value="Zn_clus"/>
    <property type="match status" value="1"/>
</dbReference>
<organism evidence="4 5">
    <name type="scientific">Truncatella angustata</name>
    <dbReference type="NCBI Taxonomy" id="152316"/>
    <lineage>
        <taxon>Eukaryota</taxon>
        <taxon>Fungi</taxon>
        <taxon>Dikarya</taxon>
        <taxon>Ascomycota</taxon>
        <taxon>Pezizomycotina</taxon>
        <taxon>Sordariomycetes</taxon>
        <taxon>Xylariomycetidae</taxon>
        <taxon>Amphisphaeriales</taxon>
        <taxon>Sporocadaceae</taxon>
        <taxon>Truncatella</taxon>
    </lineage>
</organism>
<dbReference type="InterPro" id="IPR036864">
    <property type="entry name" value="Zn2-C6_fun-type_DNA-bd_sf"/>
</dbReference>
<dbReference type="Proteomes" id="UP000758603">
    <property type="component" value="Unassembled WGS sequence"/>
</dbReference>
<dbReference type="GO" id="GO:0000981">
    <property type="term" value="F:DNA-binding transcription factor activity, RNA polymerase II-specific"/>
    <property type="evidence" value="ECO:0007669"/>
    <property type="project" value="InterPro"/>
</dbReference>
<evidence type="ECO:0000256" key="1">
    <source>
        <dbReference type="ARBA" id="ARBA00023242"/>
    </source>
</evidence>
<dbReference type="GO" id="GO:0008270">
    <property type="term" value="F:zinc ion binding"/>
    <property type="evidence" value="ECO:0007669"/>
    <property type="project" value="InterPro"/>
</dbReference>
<feature type="region of interest" description="Disordered" evidence="2">
    <location>
        <begin position="38"/>
        <end position="82"/>
    </location>
</feature>
<dbReference type="EMBL" id="JAGPXC010000014">
    <property type="protein sequence ID" value="KAH6640084.1"/>
    <property type="molecule type" value="Genomic_DNA"/>
</dbReference>
<dbReference type="Gene3D" id="4.10.240.10">
    <property type="entry name" value="Zn(2)-C6 fungal-type DNA-binding domain"/>
    <property type="match status" value="1"/>
</dbReference>
<reference evidence="4" key="1">
    <citation type="journal article" date="2021" name="Nat. Commun.">
        <title>Genetic determinants of endophytism in the Arabidopsis root mycobiome.</title>
        <authorList>
            <person name="Mesny F."/>
            <person name="Miyauchi S."/>
            <person name="Thiergart T."/>
            <person name="Pickel B."/>
            <person name="Atanasova L."/>
            <person name="Karlsson M."/>
            <person name="Huettel B."/>
            <person name="Barry K.W."/>
            <person name="Haridas S."/>
            <person name="Chen C."/>
            <person name="Bauer D."/>
            <person name="Andreopoulos W."/>
            <person name="Pangilinan J."/>
            <person name="LaButti K."/>
            <person name="Riley R."/>
            <person name="Lipzen A."/>
            <person name="Clum A."/>
            <person name="Drula E."/>
            <person name="Henrissat B."/>
            <person name="Kohler A."/>
            <person name="Grigoriev I.V."/>
            <person name="Martin F.M."/>
            <person name="Hacquard S."/>
        </authorList>
    </citation>
    <scope>NUCLEOTIDE SEQUENCE</scope>
    <source>
        <strain evidence="4">MPI-SDFR-AT-0073</strain>
    </source>
</reference>
<evidence type="ECO:0000313" key="4">
    <source>
        <dbReference type="EMBL" id="KAH6640084.1"/>
    </source>
</evidence>